<accession>A0A9K3IWS0</accession>
<dbReference type="Proteomes" id="UP000215914">
    <property type="component" value="Unassembled WGS sequence"/>
</dbReference>
<name>A0A9K3IWS0_HELAN</name>
<evidence type="ECO:0000313" key="2">
    <source>
        <dbReference type="Proteomes" id="UP000215914"/>
    </source>
</evidence>
<reference evidence="1" key="2">
    <citation type="submission" date="2020-06" db="EMBL/GenBank/DDBJ databases">
        <title>Helianthus annuus Genome sequencing and assembly Release 2.</title>
        <authorList>
            <person name="Gouzy J."/>
            <person name="Langlade N."/>
            <person name="Munos S."/>
        </authorList>
    </citation>
    <scope>NUCLEOTIDE SEQUENCE</scope>
    <source>
        <tissue evidence="1">Leaves</tissue>
    </source>
</reference>
<reference evidence="1" key="1">
    <citation type="journal article" date="2017" name="Nature">
        <title>The sunflower genome provides insights into oil metabolism, flowering and Asterid evolution.</title>
        <authorList>
            <person name="Badouin H."/>
            <person name="Gouzy J."/>
            <person name="Grassa C.J."/>
            <person name="Murat F."/>
            <person name="Staton S.E."/>
            <person name="Cottret L."/>
            <person name="Lelandais-Briere C."/>
            <person name="Owens G.L."/>
            <person name="Carrere S."/>
            <person name="Mayjonade B."/>
            <person name="Legrand L."/>
            <person name="Gill N."/>
            <person name="Kane N.C."/>
            <person name="Bowers J.E."/>
            <person name="Hubner S."/>
            <person name="Bellec A."/>
            <person name="Berard A."/>
            <person name="Berges H."/>
            <person name="Blanchet N."/>
            <person name="Boniface M.C."/>
            <person name="Brunel D."/>
            <person name="Catrice O."/>
            <person name="Chaidir N."/>
            <person name="Claudel C."/>
            <person name="Donnadieu C."/>
            <person name="Faraut T."/>
            <person name="Fievet G."/>
            <person name="Helmstetter N."/>
            <person name="King M."/>
            <person name="Knapp S.J."/>
            <person name="Lai Z."/>
            <person name="Le Paslier M.C."/>
            <person name="Lippi Y."/>
            <person name="Lorenzon L."/>
            <person name="Mandel J.R."/>
            <person name="Marage G."/>
            <person name="Marchand G."/>
            <person name="Marquand E."/>
            <person name="Bret-Mestries E."/>
            <person name="Morien E."/>
            <person name="Nambeesan S."/>
            <person name="Nguyen T."/>
            <person name="Pegot-Espagnet P."/>
            <person name="Pouilly N."/>
            <person name="Raftis F."/>
            <person name="Sallet E."/>
            <person name="Schiex T."/>
            <person name="Thomas J."/>
            <person name="Vandecasteele C."/>
            <person name="Vares D."/>
            <person name="Vear F."/>
            <person name="Vautrin S."/>
            <person name="Crespi M."/>
            <person name="Mangin B."/>
            <person name="Burke J.M."/>
            <person name="Salse J."/>
            <person name="Munos S."/>
            <person name="Vincourt P."/>
            <person name="Rieseberg L.H."/>
            <person name="Langlade N.B."/>
        </authorList>
    </citation>
    <scope>NUCLEOTIDE SEQUENCE</scope>
    <source>
        <tissue evidence="1">Leaves</tissue>
    </source>
</reference>
<proteinExistence type="predicted"/>
<dbReference type="AlphaFoldDB" id="A0A9K3IWS0"/>
<sequence length="41" mass="4662">MKELSFSSDAKHSYSFSVTLKGLLSRNESDKRKLSQSLARE</sequence>
<protein>
    <submittedName>
        <fullName evidence="1">Uncharacterized protein</fullName>
    </submittedName>
</protein>
<dbReference type="EMBL" id="MNCJ02000320">
    <property type="protein sequence ID" value="KAF5804654.1"/>
    <property type="molecule type" value="Genomic_DNA"/>
</dbReference>
<gene>
    <name evidence="1" type="ORF">HanXRQr2_Chr05g0199591</name>
</gene>
<comment type="caution">
    <text evidence="1">The sequence shown here is derived from an EMBL/GenBank/DDBJ whole genome shotgun (WGS) entry which is preliminary data.</text>
</comment>
<keyword evidence="2" id="KW-1185">Reference proteome</keyword>
<organism evidence="1 2">
    <name type="scientific">Helianthus annuus</name>
    <name type="common">Common sunflower</name>
    <dbReference type="NCBI Taxonomy" id="4232"/>
    <lineage>
        <taxon>Eukaryota</taxon>
        <taxon>Viridiplantae</taxon>
        <taxon>Streptophyta</taxon>
        <taxon>Embryophyta</taxon>
        <taxon>Tracheophyta</taxon>
        <taxon>Spermatophyta</taxon>
        <taxon>Magnoliopsida</taxon>
        <taxon>eudicotyledons</taxon>
        <taxon>Gunneridae</taxon>
        <taxon>Pentapetalae</taxon>
        <taxon>asterids</taxon>
        <taxon>campanulids</taxon>
        <taxon>Asterales</taxon>
        <taxon>Asteraceae</taxon>
        <taxon>Asteroideae</taxon>
        <taxon>Heliantheae alliance</taxon>
        <taxon>Heliantheae</taxon>
        <taxon>Helianthus</taxon>
    </lineage>
</organism>
<dbReference type="Gramene" id="mRNA:HanXRQr2_Chr05g0199591">
    <property type="protein sequence ID" value="mRNA:HanXRQr2_Chr05g0199591"/>
    <property type="gene ID" value="HanXRQr2_Chr05g0199591"/>
</dbReference>
<evidence type="ECO:0000313" key="1">
    <source>
        <dbReference type="EMBL" id="KAF5804654.1"/>
    </source>
</evidence>